<sequence length="68" mass="7286">MSADLSGAHWFKSTFSNAGGECVEIAHMDNGGVRVRDSKNPSGAVLTFTPAEWDAFLAGVRDGQFDRP</sequence>
<dbReference type="InterPro" id="IPR007278">
    <property type="entry name" value="DUF397"/>
</dbReference>
<feature type="domain" description="DUF397" evidence="1">
    <location>
        <begin position="8"/>
        <end position="61"/>
    </location>
</feature>
<dbReference type="GeneID" id="61131330"/>
<dbReference type="AlphaFoldDB" id="A0A0H5NWS4"/>
<evidence type="ECO:0000259" key="1">
    <source>
        <dbReference type="Pfam" id="PF04149"/>
    </source>
</evidence>
<evidence type="ECO:0000313" key="2">
    <source>
        <dbReference type="EMBL" id="CRY80210.1"/>
    </source>
</evidence>
<accession>A0A0H5NWS4</accession>
<dbReference type="OMA" id="RWIKSRH"/>
<protein>
    <submittedName>
        <fullName evidence="2">Domain of uncharacterized function (DUF397)</fullName>
    </submittedName>
</protein>
<organism evidence="2 3">
    <name type="scientific">Nocardia farcinica</name>
    <dbReference type="NCBI Taxonomy" id="37329"/>
    <lineage>
        <taxon>Bacteria</taxon>
        <taxon>Bacillati</taxon>
        <taxon>Actinomycetota</taxon>
        <taxon>Actinomycetes</taxon>
        <taxon>Mycobacteriales</taxon>
        <taxon>Nocardiaceae</taxon>
        <taxon>Nocardia</taxon>
    </lineage>
</organism>
<dbReference type="Pfam" id="PF04149">
    <property type="entry name" value="DUF397"/>
    <property type="match status" value="1"/>
</dbReference>
<dbReference type="KEGG" id="nfr:ERS450000_03739"/>
<proteinExistence type="predicted"/>
<gene>
    <name evidence="2" type="ORF">ERS450000_03739</name>
</gene>
<name>A0A0H5NWS4_NOCFR</name>
<keyword evidence="2" id="KW-0614">Plasmid</keyword>
<evidence type="ECO:0000313" key="3">
    <source>
        <dbReference type="Proteomes" id="UP000057820"/>
    </source>
</evidence>
<dbReference type="RefSeq" id="WP_011207023.1">
    <property type="nucleotide sequence ID" value="NZ_CAACYE020000001.1"/>
</dbReference>
<dbReference type="Proteomes" id="UP000057820">
    <property type="component" value="Plasmid 2"/>
</dbReference>
<dbReference type="EMBL" id="LN868939">
    <property type="protein sequence ID" value="CRY80210.1"/>
    <property type="molecule type" value="Genomic_DNA"/>
</dbReference>
<reference evidence="3" key="1">
    <citation type="submission" date="2015-03" db="EMBL/GenBank/DDBJ databases">
        <authorList>
            <consortium name="Pathogen Informatics"/>
        </authorList>
    </citation>
    <scope>NUCLEOTIDE SEQUENCE [LARGE SCALE GENOMIC DNA]</scope>
    <source>
        <strain evidence="3">NCTC11134</strain>
        <plasmid evidence="3">2</plasmid>
    </source>
</reference>
<geneLocation type="plasmid" evidence="2">
    <name>2</name>
</geneLocation>